<gene>
    <name evidence="1" type="ORF">BTJ39_23200</name>
</gene>
<comment type="caution">
    <text evidence="1">The sequence shown here is derived from an EMBL/GenBank/DDBJ whole genome shotgun (WGS) entry which is preliminary data.</text>
</comment>
<reference evidence="1 2" key="1">
    <citation type="submission" date="2016-12" db="EMBL/GenBank/DDBJ databases">
        <title>Izhakiella australiana sp. nov. of genus Izhakiella isolated from Australian desert.</title>
        <authorList>
            <person name="Ji M."/>
        </authorList>
    </citation>
    <scope>NUCLEOTIDE SEQUENCE [LARGE SCALE GENOMIC DNA]</scope>
    <source>
        <strain evidence="1 2">D4N98</strain>
    </source>
</reference>
<organism evidence="1 2">
    <name type="scientific">Izhakiella australiensis</name>
    <dbReference type="NCBI Taxonomy" id="1926881"/>
    <lineage>
        <taxon>Bacteria</taxon>
        <taxon>Pseudomonadati</taxon>
        <taxon>Pseudomonadota</taxon>
        <taxon>Gammaproteobacteria</taxon>
        <taxon>Enterobacterales</taxon>
        <taxon>Erwiniaceae</taxon>
        <taxon>Izhakiella</taxon>
    </lineage>
</organism>
<keyword evidence="2" id="KW-1185">Reference proteome</keyword>
<dbReference type="OrthoDB" id="8594834at2"/>
<dbReference type="RefSeq" id="WP_078005047.1">
    <property type="nucleotide sequence ID" value="NZ_MRUL01000033.1"/>
</dbReference>
<evidence type="ECO:0000313" key="1">
    <source>
        <dbReference type="EMBL" id="OON34724.1"/>
    </source>
</evidence>
<protein>
    <submittedName>
        <fullName evidence="1">Uncharacterized protein</fullName>
    </submittedName>
</protein>
<accession>A0A1S8Y6Q3</accession>
<dbReference type="Proteomes" id="UP000190667">
    <property type="component" value="Unassembled WGS sequence"/>
</dbReference>
<dbReference type="EMBL" id="MRUL01000033">
    <property type="protein sequence ID" value="OON34724.1"/>
    <property type="molecule type" value="Genomic_DNA"/>
</dbReference>
<name>A0A1S8Y6Q3_9GAMM</name>
<sequence>MLYHTSPEIITSIKNGLFGQAVCFSASPYFMSKNPDSAWVYNLDTDALNSGTDFAEDDFWLQRQRYDAAMLIGYDGVEQRDEQWMFSLEKIVAQKPVRYAEWSPFEQ</sequence>
<dbReference type="AlphaFoldDB" id="A0A1S8Y6Q3"/>
<evidence type="ECO:0000313" key="2">
    <source>
        <dbReference type="Proteomes" id="UP000190667"/>
    </source>
</evidence>
<dbReference type="STRING" id="1926881.BTJ39_23200"/>
<proteinExistence type="predicted"/>